<feature type="region of interest" description="Disordered" evidence="1">
    <location>
        <begin position="1"/>
        <end position="22"/>
    </location>
</feature>
<evidence type="ECO:0000256" key="1">
    <source>
        <dbReference type="SAM" id="MobiDB-lite"/>
    </source>
</evidence>
<sequence>MSSKQFIRGCRQREPVSRTNSASKIARGAALSLCLVTIACVAQTPPAPGPGLPVPPPVAGGPGGAAPTMPSPPPPPAPAPIAAQQQSAVATGTVSRFVINPEGDVDGFLLADGSLVHFPPHMGSQLVSVIHQGDAVRIAGFRDGAGNITAQQIANERTSQQVVDQPPPVDALRAPPALRGAGLVRLSAKGTVARVTTAPRGEPDGVMLRDGTIIKMPPPVAQQFANLLRPDVVVAATGYGTRNQYGEALQAIAFGTPGNVTQLYNDIPN</sequence>
<dbReference type="AlphaFoldDB" id="A0A1N6K5G7"/>
<dbReference type="Proteomes" id="UP000184693">
    <property type="component" value="Unassembled WGS sequence"/>
</dbReference>
<protein>
    <submittedName>
        <fullName evidence="2">Uncharacterized protein</fullName>
    </submittedName>
</protein>
<accession>A0A1N6K5G7</accession>
<evidence type="ECO:0000313" key="2">
    <source>
        <dbReference type="EMBL" id="SIO51567.1"/>
    </source>
</evidence>
<name>A0A1N6K5G7_9BURK</name>
<dbReference type="EMBL" id="FSRM01000002">
    <property type="protein sequence ID" value="SIO51567.1"/>
    <property type="molecule type" value="Genomic_DNA"/>
</dbReference>
<gene>
    <name evidence="2" type="ORF">SAMN05444168_6031</name>
</gene>
<feature type="region of interest" description="Disordered" evidence="1">
    <location>
        <begin position="51"/>
        <end position="82"/>
    </location>
</feature>
<evidence type="ECO:0000313" key="3">
    <source>
        <dbReference type="Proteomes" id="UP000184693"/>
    </source>
</evidence>
<proteinExistence type="predicted"/>
<feature type="compositionally biased region" description="Pro residues" evidence="1">
    <location>
        <begin position="69"/>
        <end position="79"/>
    </location>
</feature>
<organism evidence="2 3">
    <name type="scientific">Paraburkholderia phenazinium</name>
    <dbReference type="NCBI Taxonomy" id="60549"/>
    <lineage>
        <taxon>Bacteria</taxon>
        <taxon>Pseudomonadati</taxon>
        <taxon>Pseudomonadota</taxon>
        <taxon>Betaproteobacteria</taxon>
        <taxon>Burkholderiales</taxon>
        <taxon>Burkholderiaceae</taxon>
        <taxon>Paraburkholderia</taxon>
    </lineage>
</organism>
<reference evidence="2 3" key="1">
    <citation type="submission" date="2016-11" db="EMBL/GenBank/DDBJ databases">
        <authorList>
            <person name="Jaros S."/>
            <person name="Januszkiewicz K."/>
            <person name="Wedrychowicz H."/>
        </authorList>
    </citation>
    <scope>NUCLEOTIDE SEQUENCE [LARGE SCALE GENOMIC DNA]</scope>
    <source>
        <strain evidence="2 3">GAS86</strain>
    </source>
</reference>